<dbReference type="GO" id="GO:0006297">
    <property type="term" value="P:nucleotide-excision repair, DNA gap filling"/>
    <property type="evidence" value="ECO:0007669"/>
    <property type="project" value="TreeGrafter"/>
</dbReference>
<dbReference type="PANTHER" id="PTHR45997">
    <property type="entry name" value="DNA LIGASE 4"/>
    <property type="match status" value="1"/>
</dbReference>
<dbReference type="InterPro" id="IPR012310">
    <property type="entry name" value="DNA_ligase_ATP-dep_cent"/>
</dbReference>
<dbReference type="Gene3D" id="3.30.470.30">
    <property type="entry name" value="DNA ligase/mRNA capping enzyme"/>
    <property type="match status" value="1"/>
</dbReference>
<evidence type="ECO:0000256" key="6">
    <source>
        <dbReference type="SAM" id="MobiDB-lite"/>
    </source>
</evidence>
<accession>A0A1V6Y5L8</accession>
<dbReference type="Pfam" id="PF01068">
    <property type="entry name" value="DNA_ligase_A_M"/>
    <property type="match status" value="1"/>
</dbReference>
<dbReference type="PANTHER" id="PTHR45997:SF2">
    <property type="entry name" value="ATP DEPENDENT DNA LIGASE DOMAIN PROTEIN (AFU_ORTHOLOGUE AFUA_5G02430)"/>
    <property type="match status" value="1"/>
</dbReference>
<dbReference type="InterPro" id="IPR012308">
    <property type="entry name" value="DNA_ligase_ATP-dep_N"/>
</dbReference>
<feature type="compositionally biased region" description="Polar residues" evidence="6">
    <location>
        <begin position="1350"/>
        <end position="1360"/>
    </location>
</feature>
<feature type="region of interest" description="Disordered" evidence="6">
    <location>
        <begin position="1423"/>
        <end position="1498"/>
    </location>
</feature>
<dbReference type="GO" id="GO:0006310">
    <property type="term" value="P:DNA recombination"/>
    <property type="evidence" value="ECO:0007669"/>
    <property type="project" value="InterPro"/>
</dbReference>
<evidence type="ECO:0000256" key="3">
    <source>
        <dbReference type="ARBA" id="ARBA00022741"/>
    </source>
</evidence>
<evidence type="ECO:0000313" key="8">
    <source>
        <dbReference type="EMBL" id="OQE82662.1"/>
    </source>
</evidence>
<feature type="region of interest" description="Disordered" evidence="6">
    <location>
        <begin position="1378"/>
        <end position="1411"/>
    </location>
</feature>
<feature type="compositionally biased region" description="Acidic residues" evidence="6">
    <location>
        <begin position="196"/>
        <end position="206"/>
    </location>
</feature>
<dbReference type="Proteomes" id="UP000191691">
    <property type="component" value="Unassembled WGS sequence"/>
</dbReference>
<evidence type="ECO:0000256" key="2">
    <source>
        <dbReference type="ARBA" id="ARBA00022598"/>
    </source>
</evidence>
<evidence type="ECO:0000259" key="7">
    <source>
        <dbReference type="PROSITE" id="PS50160"/>
    </source>
</evidence>
<dbReference type="GO" id="GO:0005524">
    <property type="term" value="F:ATP binding"/>
    <property type="evidence" value="ECO:0007669"/>
    <property type="project" value="UniProtKB-KW"/>
</dbReference>
<keyword evidence="5" id="KW-0539">Nucleus</keyword>
<dbReference type="Gene3D" id="1.10.3260.10">
    <property type="entry name" value="DNA ligase, ATP-dependent, N-terminal domain"/>
    <property type="match status" value="1"/>
</dbReference>
<dbReference type="Gene3D" id="2.40.50.140">
    <property type="entry name" value="Nucleic acid-binding proteins"/>
    <property type="match status" value="1"/>
</dbReference>
<dbReference type="SUPFAM" id="SSF56091">
    <property type="entry name" value="DNA ligase/mRNA capping enzyme, catalytic domain"/>
    <property type="match status" value="1"/>
</dbReference>
<comment type="similarity">
    <text evidence="1">Belongs to the ATP-dependent DNA ligase family.</text>
</comment>
<dbReference type="EMBL" id="MOOB01000035">
    <property type="protein sequence ID" value="OQE82662.1"/>
    <property type="molecule type" value="Genomic_DNA"/>
</dbReference>
<sequence>MDPLSIAASLAGLITISTQIVNIIHTVNTKNNKELDSLSREVHAVRGILSQIQQIVQFQSARAAKNSEWLNALNTTLDDCGDTYLQLEKSLKGLVSSSRLEALKKKVKWTLKEKEIQDSLRKVESYKLSLDLLLSVQTSTTTTKIEDVVVQLQKKLLLTSPAAPTTRTPLSWRKKLAGFEADPADPTNPVPSQPSDSEDEQSDEESSSAGVSYVIPGPHTTDWTNPGIFGINQDEGKDAPDLNSPGLVRICEISVGQKKISIFCSWERSSANEMMTPIRAHILFKGPTPGDLYFMQLEESSTERFVVPVGKSSLIIAQCNFKGVVCPLSELDKRDDNEQFHLALEEFALKSRPNSQQVLVNFDSVQDREKFLGHLYGIRYLQRMDLPFALSNQFYHHSSYMKRVQNVQIGYADGTEKSYIYPYLYLDYPVEGESLMLVCGTKPHDEKAVVFKENILELDIQIVGSEAVVFTNQDGKAIHTISATLGSLEALVDLYYCLQDAIREWKSMGAKGVDDFETKAEWPVGNLEFLKDSMDITCSFDKVLVVVKLDRFLRRMKMEISKKDSQKILASCHVMTSSILFYKEHLKKASPDFFIDPVMQAGFWDLMHGTATPDNFQAGQVRIHGSRAAQICYELEEIVENCKRDTEDVQKEFLKTLGNDSRTAKASTAAKNDNPDIRTVAQWFSRHERTIHNANTDRVALLSCMFPEKRMDRVYWLQATQLSRVIGRCLGLGSSRLFELNRWQRPGGSDLGGCVEIVMRQAENYIPAGQELSVEEVDGAMAMIASRCRFSGPNARRNRTAMDVEEILSKLYRRSSSRDAKWLTRMILKSYSPVAFPEKYTLKKFHFLLPQLLQLQNSFEGALEMLASDPINHFPPNPDPQTAKSLSTVALQHMHPRPGVKVARPDYYKARSIRHCHQMANGRRMSIERKYDGEYCQIHVDLSNKYTPIQIFSKSGKDSTADKDKIIPVIEETLGIGLADCKFTHRCIVEGELLVWNDQTCGLMDFSKIRRLIPRSGIMIGVDNDSPPQPYEHLMIIFFDILLLDNDVCLAKPHRERRLLLQQVVKTIPGRADLAYQEVLDFDRPGSYHRLERSFEKAITNRWEGYVLKASDEPYFPTYSTDTDHMCGRWIKLKKDYIPGLGDTLDLALVGASYNTRDAPDLGQIKGLKWTHFFVACLLNPHHVKERGDLPRFRIIDVINRHCMSIQNMQTLNQIGDFHARQPENFEYFHIEYGHQALPLATTLFKQPFIVEMLGSGFEKPSGARYSTLRFPRILKIHSDRMLEECTSFHELLLSAEHARAVPADELEEREKWSRRLKAANGLNQYIMRSPSPEATCSDTDEETHSSSSQVPQATTTSEESPMDARPLMEALREDSIRKGSHDNPYNNYPLSPLVHVDETKPPTQNDETPAVENSVLVDNENLSSRQHSSQKEGKITSQKSSGFLRPVRTTSLISAHEHHSQQSHEPQGRLPGKPLVPTSSKHKRKMSPQSPLTTIPIWTPETSLGSFTFPKIDEKSNDDHEYCDLDGFVQFLCSDESASSLRQSNPYAASQGTGFGIVLFDPKATQLGKEMHRLATTLSSFVHTGTSPLPSIGSIFFLGSSMLEHDPRPGDLRFCLRDTWTGIGRDHFYGCLYWSLSKRSDGISVGREQLRSDSDGRCYDMPKETSEPPHSGPRPPWIEMTFDETAIAVLGEYTSVEPLAHVLYS</sequence>
<reference evidence="9" key="1">
    <citation type="journal article" date="2017" name="Nat. Microbiol.">
        <title>Global analysis of biosynthetic gene clusters reveals vast potential of secondary metabolite production in Penicillium species.</title>
        <authorList>
            <person name="Nielsen J.C."/>
            <person name="Grijseels S."/>
            <person name="Prigent S."/>
            <person name="Ji B."/>
            <person name="Dainat J."/>
            <person name="Nielsen K.F."/>
            <person name="Frisvad J.C."/>
            <person name="Workman M."/>
            <person name="Nielsen J."/>
        </authorList>
    </citation>
    <scope>NUCLEOTIDE SEQUENCE [LARGE SCALE GENOMIC DNA]</scope>
    <source>
        <strain evidence="9">IBT 13039</strain>
    </source>
</reference>
<comment type="caution">
    <text evidence="8">The sequence shown here is derived from an EMBL/GenBank/DDBJ whole genome shotgun (WGS) entry which is preliminary data.</text>
</comment>
<feature type="compositionally biased region" description="Basic and acidic residues" evidence="6">
    <location>
        <begin position="1649"/>
        <end position="1668"/>
    </location>
</feature>
<evidence type="ECO:0000256" key="5">
    <source>
        <dbReference type="ARBA" id="ARBA00023242"/>
    </source>
</evidence>
<dbReference type="STRING" id="60175.A0A1V6Y5L8"/>
<dbReference type="GO" id="GO:0006303">
    <property type="term" value="P:double-strand break repair via nonhomologous end joining"/>
    <property type="evidence" value="ECO:0007669"/>
    <property type="project" value="TreeGrafter"/>
</dbReference>
<dbReference type="InterPro" id="IPR029710">
    <property type="entry name" value="LIG4"/>
</dbReference>
<dbReference type="GO" id="GO:0032807">
    <property type="term" value="C:DNA ligase IV complex"/>
    <property type="evidence" value="ECO:0007669"/>
    <property type="project" value="TreeGrafter"/>
</dbReference>
<feature type="region of interest" description="Disordered" evidence="6">
    <location>
        <begin position="1324"/>
        <end position="1365"/>
    </location>
</feature>
<evidence type="ECO:0000313" key="9">
    <source>
        <dbReference type="Proteomes" id="UP000191691"/>
    </source>
</evidence>
<keyword evidence="9" id="KW-1185">Reference proteome</keyword>
<dbReference type="GO" id="GO:0003910">
    <property type="term" value="F:DNA ligase (ATP) activity"/>
    <property type="evidence" value="ECO:0007669"/>
    <property type="project" value="InterPro"/>
</dbReference>
<keyword evidence="4" id="KW-0067">ATP-binding</keyword>
<dbReference type="InterPro" id="IPR012340">
    <property type="entry name" value="NA-bd_OB-fold"/>
</dbReference>
<organism evidence="8 9">
    <name type="scientific">Penicillium nalgiovense</name>
    <dbReference type="NCBI Taxonomy" id="60175"/>
    <lineage>
        <taxon>Eukaryota</taxon>
        <taxon>Fungi</taxon>
        <taxon>Dikarya</taxon>
        <taxon>Ascomycota</taxon>
        <taxon>Pezizomycotina</taxon>
        <taxon>Eurotiomycetes</taxon>
        <taxon>Eurotiomycetidae</taxon>
        <taxon>Eurotiales</taxon>
        <taxon>Aspergillaceae</taxon>
        <taxon>Penicillium</taxon>
    </lineage>
</organism>
<keyword evidence="3" id="KW-0547">Nucleotide-binding</keyword>
<proteinExistence type="inferred from homology"/>
<protein>
    <recommendedName>
        <fullName evidence="7">ATP-dependent DNA ligase family profile domain-containing protein</fullName>
    </recommendedName>
</protein>
<name>A0A1V6Y5L8_PENNA</name>
<feature type="region of interest" description="Disordered" evidence="6">
    <location>
        <begin position="1646"/>
        <end position="1677"/>
    </location>
</feature>
<dbReference type="InterPro" id="IPR036599">
    <property type="entry name" value="DNA_ligase_N_sf"/>
</dbReference>
<feature type="region of interest" description="Disordered" evidence="6">
    <location>
        <begin position="180"/>
        <end position="236"/>
    </location>
</feature>
<dbReference type="PROSITE" id="PS50160">
    <property type="entry name" value="DNA_LIGASE_A3"/>
    <property type="match status" value="1"/>
</dbReference>
<dbReference type="CDD" id="cd08039">
    <property type="entry name" value="Adenylation_DNA_ligase_Fungal"/>
    <property type="match status" value="1"/>
</dbReference>
<evidence type="ECO:0000256" key="1">
    <source>
        <dbReference type="ARBA" id="ARBA00007572"/>
    </source>
</evidence>
<gene>
    <name evidence="8" type="ORF">PENNAL_c0035G09423</name>
</gene>
<evidence type="ECO:0000256" key="4">
    <source>
        <dbReference type="ARBA" id="ARBA00022840"/>
    </source>
</evidence>
<keyword evidence="2" id="KW-0436">Ligase</keyword>
<dbReference type="GO" id="GO:0003677">
    <property type="term" value="F:DNA binding"/>
    <property type="evidence" value="ECO:0007669"/>
    <property type="project" value="InterPro"/>
</dbReference>
<dbReference type="Pfam" id="PF04675">
    <property type="entry name" value="DNA_ligase_A_N"/>
    <property type="match status" value="1"/>
</dbReference>
<feature type="domain" description="ATP-dependent DNA ligase family profile" evidence="7">
    <location>
        <begin position="1036"/>
        <end position="1179"/>
    </location>
</feature>